<keyword evidence="3" id="KW-1185">Reference proteome</keyword>
<accession>A0ABU8MYK7</accession>
<feature type="region of interest" description="Disordered" evidence="1">
    <location>
        <begin position="249"/>
        <end position="284"/>
    </location>
</feature>
<name>A0ABU8MYK7_9PSEU</name>
<organism evidence="2 3">
    <name type="scientific">Actinomycetospora aeridis</name>
    <dbReference type="NCBI Taxonomy" id="3129231"/>
    <lineage>
        <taxon>Bacteria</taxon>
        <taxon>Bacillati</taxon>
        <taxon>Actinomycetota</taxon>
        <taxon>Actinomycetes</taxon>
        <taxon>Pseudonocardiales</taxon>
        <taxon>Pseudonocardiaceae</taxon>
        <taxon>Actinomycetospora</taxon>
    </lineage>
</organism>
<evidence type="ECO:0000313" key="3">
    <source>
        <dbReference type="Proteomes" id="UP001370100"/>
    </source>
</evidence>
<proteinExistence type="predicted"/>
<dbReference type="RefSeq" id="WP_337711707.1">
    <property type="nucleotide sequence ID" value="NZ_JBBEGL010000001.1"/>
</dbReference>
<sequence>MATARRAHGQQFYELARAVHADLTTGEVAASRDRLRALVQSRREQASNSTAPDRSQGETLQRSRDSPFDSIGNVRRDWFTLLWCFQRVHAASVLLAAVPSEVIPAAQQRPYDFLATLVRDHVRFFNAEATEIRGALEEWARRPVDDGDSIKAFLSLVVDLLQGEAVGRWADPVTTDNGEALYELVTATPDLELAGLRESQFNAIHRTTVSRGIDRITLVRRLQAEAKKAPDGIKRATLMKRAERLDTAVATERLADDHGDSTSTSPATPATSHPDRARTRRRPP</sequence>
<feature type="compositionally biased region" description="Low complexity" evidence="1">
    <location>
        <begin position="261"/>
        <end position="272"/>
    </location>
</feature>
<feature type="region of interest" description="Disordered" evidence="1">
    <location>
        <begin position="40"/>
        <end position="66"/>
    </location>
</feature>
<reference evidence="2 3" key="1">
    <citation type="submission" date="2024-03" db="EMBL/GenBank/DDBJ databases">
        <title>Actinomycetospora sp. OC33-EN06, a novel actinomycete isolated from wild orchid (Aerides multiflora).</title>
        <authorList>
            <person name="Suriyachadkun C."/>
        </authorList>
    </citation>
    <scope>NUCLEOTIDE SEQUENCE [LARGE SCALE GENOMIC DNA]</scope>
    <source>
        <strain evidence="2 3">OC33-EN06</strain>
    </source>
</reference>
<evidence type="ECO:0000313" key="2">
    <source>
        <dbReference type="EMBL" id="MEJ2885214.1"/>
    </source>
</evidence>
<dbReference type="EMBL" id="JBBEGL010000001">
    <property type="protein sequence ID" value="MEJ2885214.1"/>
    <property type="molecule type" value="Genomic_DNA"/>
</dbReference>
<protein>
    <submittedName>
        <fullName evidence="2">Uncharacterized protein</fullName>
    </submittedName>
</protein>
<dbReference type="Proteomes" id="UP001370100">
    <property type="component" value="Unassembled WGS sequence"/>
</dbReference>
<feature type="compositionally biased region" description="Polar residues" evidence="1">
    <location>
        <begin position="46"/>
        <end position="60"/>
    </location>
</feature>
<gene>
    <name evidence="2" type="ORF">WCD41_02030</name>
</gene>
<evidence type="ECO:0000256" key="1">
    <source>
        <dbReference type="SAM" id="MobiDB-lite"/>
    </source>
</evidence>
<comment type="caution">
    <text evidence="2">The sequence shown here is derived from an EMBL/GenBank/DDBJ whole genome shotgun (WGS) entry which is preliminary data.</text>
</comment>